<dbReference type="RefSeq" id="WP_281835372.1">
    <property type="nucleotide sequence ID" value="NZ_BSDY01000007.1"/>
</dbReference>
<accession>A0A9W6GMJ0</accession>
<keyword evidence="3" id="KW-1185">Reference proteome</keyword>
<dbReference type="InterPro" id="IPR000600">
    <property type="entry name" value="ROK"/>
</dbReference>
<dbReference type="InterPro" id="IPR036388">
    <property type="entry name" value="WH-like_DNA-bd_sf"/>
</dbReference>
<proteinExistence type="inferred from homology"/>
<organism evidence="2 3">
    <name type="scientific">Propionigenium maris DSM 9537</name>
    <dbReference type="NCBI Taxonomy" id="1123000"/>
    <lineage>
        <taxon>Bacteria</taxon>
        <taxon>Fusobacteriati</taxon>
        <taxon>Fusobacteriota</taxon>
        <taxon>Fusobacteriia</taxon>
        <taxon>Fusobacteriales</taxon>
        <taxon>Fusobacteriaceae</taxon>
        <taxon>Propionigenium</taxon>
    </lineage>
</organism>
<dbReference type="SUPFAM" id="SSF46785">
    <property type="entry name" value="Winged helix' DNA-binding domain"/>
    <property type="match status" value="1"/>
</dbReference>
<dbReference type="SUPFAM" id="SSF53067">
    <property type="entry name" value="Actin-like ATPase domain"/>
    <property type="match status" value="1"/>
</dbReference>
<comment type="caution">
    <text evidence="2">The sequence shown here is derived from an EMBL/GenBank/DDBJ whole genome shotgun (WGS) entry which is preliminary data.</text>
</comment>
<dbReference type="InterPro" id="IPR043129">
    <property type="entry name" value="ATPase_NBD"/>
</dbReference>
<evidence type="ECO:0000256" key="1">
    <source>
        <dbReference type="ARBA" id="ARBA00006479"/>
    </source>
</evidence>
<dbReference type="Gene3D" id="3.30.420.40">
    <property type="match status" value="2"/>
</dbReference>
<dbReference type="EMBL" id="BSDY01000007">
    <property type="protein sequence ID" value="GLI56307.1"/>
    <property type="molecule type" value="Genomic_DNA"/>
</dbReference>
<protein>
    <submittedName>
        <fullName evidence="2">Xylose repressor</fullName>
    </submittedName>
</protein>
<name>A0A9W6GMJ0_9FUSO</name>
<dbReference type="Gene3D" id="1.10.10.10">
    <property type="entry name" value="Winged helix-like DNA-binding domain superfamily/Winged helix DNA-binding domain"/>
    <property type="match status" value="1"/>
</dbReference>
<dbReference type="InterPro" id="IPR036390">
    <property type="entry name" value="WH_DNA-bd_sf"/>
</dbReference>
<reference evidence="2" key="1">
    <citation type="submission" date="2022-12" db="EMBL/GenBank/DDBJ databases">
        <title>Reference genome sequencing for broad-spectrum identification of bacterial and archaeal isolates by mass spectrometry.</title>
        <authorList>
            <person name="Sekiguchi Y."/>
            <person name="Tourlousse D.M."/>
        </authorList>
    </citation>
    <scope>NUCLEOTIDE SEQUENCE</scope>
    <source>
        <strain evidence="2">10succ1</strain>
    </source>
</reference>
<dbReference type="PANTHER" id="PTHR18964">
    <property type="entry name" value="ROK (REPRESSOR, ORF, KINASE) FAMILY"/>
    <property type="match status" value="1"/>
</dbReference>
<gene>
    <name evidence="2" type="ORF">PM10SUCC1_18210</name>
</gene>
<dbReference type="Pfam" id="PF00480">
    <property type="entry name" value="ROK"/>
    <property type="match status" value="1"/>
</dbReference>
<dbReference type="PANTHER" id="PTHR18964:SF149">
    <property type="entry name" value="BIFUNCTIONAL UDP-N-ACETYLGLUCOSAMINE 2-EPIMERASE_N-ACETYLMANNOSAMINE KINASE"/>
    <property type="match status" value="1"/>
</dbReference>
<dbReference type="AlphaFoldDB" id="A0A9W6GMJ0"/>
<evidence type="ECO:0000313" key="2">
    <source>
        <dbReference type="EMBL" id="GLI56307.1"/>
    </source>
</evidence>
<comment type="similarity">
    <text evidence="1">Belongs to the ROK (NagC/XylR) family.</text>
</comment>
<sequence length="378" mass="43624">MYQKTIRENNEKKIFHFVYKEDRDLCIAEICSELDMSFPTVKNVLYKLMDRGVIKESLKISSGNGRKAQAYCLNKNFCYSVGVRIDSRKFKFLLVNERGVVTKELSVRESFHEKNLIPRLEEELEIFLDSIPSDIREKILGIGIAIPGVVDKIGRTLEIGTNFKVGEDEIEALSQRLNLKILVDNESNLSAIAEKFLGSGETFSDFITLDLSETISMANFREESHYGNFSFRASRVEHMCIDIDGRLCECGHRGCWGTYVSDRALLKSFREEFREIKRYSDIFKGEYLESEAGQKILDEYVRYLAVGIKNLIFLYNPERIIITGNICRYRDLIIEPLLDYIYRDHIFFRGKETITFSDLRENSGTLGASIMPIVDSLF</sequence>
<evidence type="ECO:0000313" key="3">
    <source>
        <dbReference type="Proteomes" id="UP001144471"/>
    </source>
</evidence>
<dbReference type="Proteomes" id="UP001144471">
    <property type="component" value="Unassembled WGS sequence"/>
</dbReference>